<evidence type="ECO:0000313" key="1">
    <source>
        <dbReference type="EMBL" id="PFX14659.1"/>
    </source>
</evidence>
<dbReference type="Proteomes" id="UP000225706">
    <property type="component" value="Unassembled WGS sequence"/>
</dbReference>
<proteinExistence type="predicted"/>
<evidence type="ECO:0000313" key="2">
    <source>
        <dbReference type="Proteomes" id="UP000225706"/>
    </source>
</evidence>
<organism evidence="1 2">
    <name type="scientific">Stylophora pistillata</name>
    <name type="common">Smooth cauliflower coral</name>
    <dbReference type="NCBI Taxonomy" id="50429"/>
    <lineage>
        <taxon>Eukaryota</taxon>
        <taxon>Metazoa</taxon>
        <taxon>Cnidaria</taxon>
        <taxon>Anthozoa</taxon>
        <taxon>Hexacorallia</taxon>
        <taxon>Scleractinia</taxon>
        <taxon>Astrocoeniina</taxon>
        <taxon>Pocilloporidae</taxon>
        <taxon>Stylophora</taxon>
    </lineage>
</organism>
<dbReference type="EMBL" id="LSMT01000749">
    <property type="protein sequence ID" value="PFX14659.1"/>
    <property type="molecule type" value="Genomic_DNA"/>
</dbReference>
<protein>
    <submittedName>
        <fullName evidence="1">Uncharacterized protein</fullName>
    </submittedName>
</protein>
<name>A0A2B4RCY8_STYPI</name>
<keyword evidence="2" id="KW-1185">Reference proteome</keyword>
<accession>A0A2B4RCY8</accession>
<comment type="caution">
    <text evidence="1">The sequence shown here is derived from an EMBL/GenBank/DDBJ whole genome shotgun (WGS) entry which is preliminary data.</text>
</comment>
<gene>
    <name evidence="1" type="ORF">AWC38_SpisGene21173</name>
</gene>
<dbReference type="AlphaFoldDB" id="A0A2B4RCY8"/>
<reference evidence="2" key="1">
    <citation type="journal article" date="2017" name="bioRxiv">
        <title>Comparative analysis of the genomes of Stylophora pistillata and Acropora digitifera provides evidence for extensive differences between species of corals.</title>
        <authorList>
            <person name="Voolstra C.R."/>
            <person name="Li Y."/>
            <person name="Liew Y.J."/>
            <person name="Baumgarten S."/>
            <person name="Zoccola D."/>
            <person name="Flot J.-F."/>
            <person name="Tambutte S."/>
            <person name="Allemand D."/>
            <person name="Aranda M."/>
        </authorList>
    </citation>
    <scope>NUCLEOTIDE SEQUENCE [LARGE SCALE GENOMIC DNA]</scope>
</reference>
<sequence>MFNTTTALLRHRESKHRIAALKAEWATFVKLYNGQQIVQPPARIRTRSINYKQWISGIVESLNSSLHPKAAGKWCRVERYYVPETYIQALLARMPNAFLNSAREKRHLRPPVWREKSKVFHYRDHEVNDVISALSQSSVPLQLKKSYRGDTEVNASNELLNAHQALQAAKERARGKKSSTIPTQHIEIVVGNGEGRATREFEVIWWPDLFSGTRHGKLTLRFYVSKVIL</sequence>